<comment type="caution">
    <text evidence="1">The sequence shown here is derived from an EMBL/GenBank/DDBJ whole genome shotgun (WGS) entry which is preliminary data.</text>
</comment>
<proteinExistence type="predicted"/>
<name>A0AAE0FAX4_9CHLO</name>
<protein>
    <submittedName>
        <fullName evidence="1">Uncharacterized protein</fullName>
    </submittedName>
</protein>
<dbReference type="AlphaFoldDB" id="A0AAE0FAX4"/>
<evidence type="ECO:0000313" key="2">
    <source>
        <dbReference type="Proteomes" id="UP001190700"/>
    </source>
</evidence>
<gene>
    <name evidence="1" type="ORF">CYMTET_34544</name>
</gene>
<evidence type="ECO:0000313" key="1">
    <source>
        <dbReference type="EMBL" id="KAK3256313.1"/>
    </source>
</evidence>
<accession>A0AAE0FAX4</accession>
<dbReference type="EMBL" id="LGRX02021782">
    <property type="protein sequence ID" value="KAK3256313.1"/>
    <property type="molecule type" value="Genomic_DNA"/>
</dbReference>
<reference evidence="1 2" key="1">
    <citation type="journal article" date="2015" name="Genome Biol. Evol.">
        <title>Comparative Genomics of a Bacterivorous Green Alga Reveals Evolutionary Causalities and Consequences of Phago-Mixotrophic Mode of Nutrition.</title>
        <authorList>
            <person name="Burns J.A."/>
            <person name="Paasch A."/>
            <person name="Narechania A."/>
            <person name="Kim E."/>
        </authorList>
    </citation>
    <scope>NUCLEOTIDE SEQUENCE [LARGE SCALE GENOMIC DNA]</scope>
    <source>
        <strain evidence="1 2">PLY_AMNH</strain>
    </source>
</reference>
<keyword evidence="2" id="KW-1185">Reference proteome</keyword>
<dbReference type="Proteomes" id="UP001190700">
    <property type="component" value="Unassembled WGS sequence"/>
</dbReference>
<sequence length="267" mass="29296">MFSSEASYTVWSLGRSTGPVRLSHEVSGRQRNFNLQAMTRMQNSPLCARCRASPGARPPRRKIETGVLFVTLNWQKGWNYYHTVCNHLLRVVQALPELLANPSAVLLYPRHGLLAGAPQVRSSPLPGSFIRAKDDWWFDSWRPVVAGAERIPKCCPSTQPTAADPLHPLPAGTSGACLAQLHAGNTPRPPLLLLALPSYMQATPRAPVLLLALPSYMQATPRAPLLLLALPRAWEASRSVCRKLDWLPCALIGGVGVTTRRSSRMNS</sequence>
<organism evidence="1 2">
    <name type="scientific">Cymbomonas tetramitiformis</name>
    <dbReference type="NCBI Taxonomy" id="36881"/>
    <lineage>
        <taxon>Eukaryota</taxon>
        <taxon>Viridiplantae</taxon>
        <taxon>Chlorophyta</taxon>
        <taxon>Pyramimonadophyceae</taxon>
        <taxon>Pyramimonadales</taxon>
        <taxon>Pyramimonadaceae</taxon>
        <taxon>Cymbomonas</taxon>
    </lineage>
</organism>